<dbReference type="PANTHER" id="PTHR42937">
    <property type="match status" value="1"/>
</dbReference>
<dbReference type="PANTHER" id="PTHR42937:SF1">
    <property type="entry name" value="DIAMINOPROPIONATE AMMONIA-LYASE"/>
    <property type="match status" value="1"/>
</dbReference>
<keyword evidence="2" id="KW-0663">Pyridoxal phosphate</keyword>
<dbReference type="NCBIfam" id="NF006058">
    <property type="entry name" value="PRK08206.1"/>
    <property type="match status" value="1"/>
</dbReference>
<name>A0AAX2J6K9_9FUSO</name>
<evidence type="ECO:0000259" key="3">
    <source>
        <dbReference type="Pfam" id="PF00291"/>
    </source>
</evidence>
<dbReference type="EMBL" id="LS483487">
    <property type="protein sequence ID" value="SQI99678.1"/>
    <property type="molecule type" value="Genomic_DNA"/>
</dbReference>
<dbReference type="InterPro" id="IPR001926">
    <property type="entry name" value="TrpB-like_PALP"/>
</dbReference>
<keyword evidence="4" id="KW-0456">Lyase</keyword>
<dbReference type="Proteomes" id="UP000249008">
    <property type="component" value="Chromosome 1"/>
</dbReference>
<dbReference type="GO" id="GO:0008838">
    <property type="term" value="F:diaminopropionate ammonia-lyase activity"/>
    <property type="evidence" value="ECO:0007669"/>
    <property type="project" value="UniProtKB-EC"/>
</dbReference>
<feature type="domain" description="Tryptophan synthase beta chain-like PALP" evidence="3">
    <location>
        <begin position="44"/>
        <end position="368"/>
    </location>
</feature>
<organism evidence="4 5">
    <name type="scientific">Fusobacterium ulcerans</name>
    <dbReference type="NCBI Taxonomy" id="861"/>
    <lineage>
        <taxon>Bacteria</taxon>
        <taxon>Fusobacteriati</taxon>
        <taxon>Fusobacteriota</taxon>
        <taxon>Fusobacteriia</taxon>
        <taxon>Fusobacteriales</taxon>
        <taxon>Fusobacteriaceae</taxon>
        <taxon>Fusobacterium</taxon>
    </lineage>
</organism>
<comment type="cofactor">
    <cofactor evidence="1">
        <name>pyridoxal 5'-phosphate</name>
        <dbReference type="ChEBI" id="CHEBI:597326"/>
    </cofactor>
</comment>
<dbReference type="NCBIfam" id="TIGR03528">
    <property type="entry name" value="2_3_DAP_am_ly"/>
    <property type="match status" value="1"/>
</dbReference>
<dbReference type="RefSeq" id="WP_005978961.1">
    <property type="nucleotide sequence ID" value="NZ_CABKNW010000004.1"/>
</dbReference>
<dbReference type="EC" id="4.3.1.15" evidence="4"/>
<gene>
    <name evidence="4" type="primary">dpaL_1</name>
    <name evidence="4" type="ORF">NCTC12112_00210</name>
</gene>
<sequence length="410" mass="45987">MKEWKDKFYVDIIKNEKISDEAEIRFLAVEDMEKVKSFHQSLDSYKRTPLVRLKSLAEKLKVKEILVKDESYRFGLKAFKGLGGIYALSRVVCKKLGLNIEDISFSDLKSEEIREKISDMTFITATDGNHGKGVAWSAAQLGCKAVVFMPKGSSETRAQAIRNMGDTEVTITNMGYDDTVRFASKMSEENGWYLVQDTSWEGYQEIPKWIIQGYTTMGAEAAEQMEEMEIEAPTHIFLQAGVGAMSGGIMGYLKNRYKDNKPVFAVVEPKEVACIYESARVNDSEPHAATGTGETIMAGLNCGEPCTVTWPILREYSDYYFSCPDFTAAKGMRMMANPIGKDRKIISGESGAVTLGITALLLEKKELEDIKEDMKLNENSIILLFSTEGDTDPEVYKSIIENRQNIEPEK</sequence>
<dbReference type="AlphaFoldDB" id="A0AAX2J6K9"/>
<dbReference type="Gene3D" id="3.40.50.1100">
    <property type="match status" value="2"/>
</dbReference>
<dbReference type="GeneID" id="78454808"/>
<dbReference type="KEGG" id="ful:C4N20_08300"/>
<dbReference type="Pfam" id="PF00291">
    <property type="entry name" value="PALP"/>
    <property type="match status" value="1"/>
</dbReference>
<dbReference type="CDD" id="cd00640">
    <property type="entry name" value="Trp-synth-beta_II"/>
    <property type="match status" value="1"/>
</dbReference>
<evidence type="ECO:0000256" key="1">
    <source>
        <dbReference type="ARBA" id="ARBA00001933"/>
    </source>
</evidence>
<dbReference type="InterPro" id="IPR010081">
    <property type="entry name" value="DiNH2opropionate_NH3_lyase"/>
</dbReference>
<reference evidence="4 5" key="1">
    <citation type="submission" date="2018-06" db="EMBL/GenBank/DDBJ databases">
        <authorList>
            <consortium name="Pathogen Informatics"/>
            <person name="Doyle S."/>
        </authorList>
    </citation>
    <scope>NUCLEOTIDE SEQUENCE [LARGE SCALE GENOMIC DNA]</scope>
    <source>
        <strain evidence="4 5">NCTC12112</strain>
    </source>
</reference>
<dbReference type="InterPro" id="IPR019871">
    <property type="entry name" value="DiNH2propionate_NH3-lyase_sub"/>
</dbReference>
<evidence type="ECO:0000256" key="2">
    <source>
        <dbReference type="ARBA" id="ARBA00022898"/>
    </source>
</evidence>
<protein>
    <submittedName>
        <fullName evidence="4">Diaminopropionate ammonia-lyase</fullName>
        <ecNumber evidence="4">4.3.1.15</ecNumber>
    </submittedName>
</protein>
<proteinExistence type="predicted"/>
<dbReference type="SUPFAM" id="SSF53686">
    <property type="entry name" value="Tryptophan synthase beta subunit-like PLP-dependent enzymes"/>
    <property type="match status" value="1"/>
</dbReference>
<dbReference type="InterPro" id="IPR036052">
    <property type="entry name" value="TrpB-like_PALP_sf"/>
</dbReference>
<dbReference type="GO" id="GO:0030170">
    <property type="term" value="F:pyridoxal phosphate binding"/>
    <property type="evidence" value="ECO:0007669"/>
    <property type="project" value="InterPro"/>
</dbReference>
<dbReference type="NCBIfam" id="TIGR01747">
    <property type="entry name" value="diampropi_NH3ly"/>
    <property type="match status" value="1"/>
</dbReference>
<accession>A0AAX2J6K9</accession>
<evidence type="ECO:0000313" key="4">
    <source>
        <dbReference type="EMBL" id="SQI99678.1"/>
    </source>
</evidence>
<evidence type="ECO:0000313" key="5">
    <source>
        <dbReference type="Proteomes" id="UP000249008"/>
    </source>
</evidence>